<keyword evidence="3" id="KW-1185">Reference proteome</keyword>
<dbReference type="AlphaFoldDB" id="A0A1E3NK19"/>
<dbReference type="Proteomes" id="UP000094455">
    <property type="component" value="Unassembled WGS sequence"/>
</dbReference>
<evidence type="ECO:0000313" key="2">
    <source>
        <dbReference type="EMBL" id="ODQ46461.1"/>
    </source>
</evidence>
<organism evidence="2 3">
    <name type="scientific">Pichia membranifaciens NRRL Y-2026</name>
    <dbReference type="NCBI Taxonomy" id="763406"/>
    <lineage>
        <taxon>Eukaryota</taxon>
        <taxon>Fungi</taxon>
        <taxon>Dikarya</taxon>
        <taxon>Ascomycota</taxon>
        <taxon>Saccharomycotina</taxon>
        <taxon>Pichiomycetes</taxon>
        <taxon>Pichiales</taxon>
        <taxon>Pichiaceae</taxon>
        <taxon>Pichia</taxon>
    </lineage>
</organism>
<protein>
    <submittedName>
        <fullName evidence="2">Uncharacterized protein</fullName>
    </submittedName>
</protein>
<keyword evidence="1" id="KW-0472">Membrane</keyword>
<dbReference type="RefSeq" id="XP_019017574.1">
    <property type="nucleotide sequence ID" value="XM_019164224.1"/>
</dbReference>
<dbReference type="OrthoDB" id="10333093at2759"/>
<sequence>MESDETICVVCQQGPTEYDPFVNPCHRCLVCFHEECLNLSIRTVANAIKDSKRIDPVNWLLWLFNRKVYEQLSTPRDPFSPGPIAIHYRQSLTCGFVDAKIRCTPSISDLLKLTSMRPNDTFTMLCPNCRASILVFGRKSVLSGVHKVVSHLKSFALATVSAGLVSGIALFSSFSMAATFAFSLNWASDFFQQTEEFDYTELLRFIMVPHFVYTMVTPNVGLLQLIFASIYSSFSYGIPASGITTTLQKFIYGKLITAITYRLTINRYYYESFKQTIPAVFGLKLSLDDAWAIQDYRNETVYEEYNTSPFWNKCISWVRDTWYCLWEDFGELYRVSALDVFFGNYGFMSTFAIGLLLGDGPMSNFLFNIYMTESQNQALSKLVGIAITQMAYFCVSTFNSCALANCYKNLKPGEGNMPVTKVRRAAEVVFQTFSARPTVML</sequence>
<evidence type="ECO:0000313" key="3">
    <source>
        <dbReference type="Proteomes" id="UP000094455"/>
    </source>
</evidence>
<proteinExistence type="predicted"/>
<gene>
    <name evidence="2" type="ORF">PICMEDRAFT_72530</name>
</gene>
<name>A0A1E3NK19_9ASCO</name>
<keyword evidence="1" id="KW-0812">Transmembrane</keyword>
<feature type="transmembrane region" description="Helical" evidence="1">
    <location>
        <begin position="155"/>
        <end position="182"/>
    </location>
</feature>
<accession>A0A1E3NK19</accession>
<reference evidence="2 3" key="1">
    <citation type="journal article" date="2016" name="Proc. Natl. Acad. Sci. U.S.A.">
        <title>Comparative genomics of biotechnologically important yeasts.</title>
        <authorList>
            <person name="Riley R."/>
            <person name="Haridas S."/>
            <person name="Wolfe K.H."/>
            <person name="Lopes M.R."/>
            <person name="Hittinger C.T."/>
            <person name="Goeker M."/>
            <person name="Salamov A.A."/>
            <person name="Wisecaver J.H."/>
            <person name="Long T.M."/>
            <person name="Calvey C.H."/>
            <person name="Aerts A.L."/>
            <person name="Barry K.W."/>
            <person name="Choi C."/>
            <person name="Clum A."/>
            <person name="Coughlan A.Y."/>
            <person name="Deshpande S."/>
            <person name="Douglass A.P."/>
            <person name="Hanson S.J."/>
            <person name="Klenk H.-P."/>
            <person name="LaButti K.M."/>
            <person name="Lapidus A."/>
            <person name="Lindquist E.A."/>
            <person name="Lipzen A.M."/>
            <person name="Meier-Kolthoff J.P."/>
            <person name="Ohm R.A."/>
            <person name="Otillar R.P."/>
            <person name="Pangilinan J.L."/>
            <person name="Peng Y."/>
            <person name="Rokas A."/>
            <person name="Rosa C.A."/>
            <person name="Scheuner C."/>
            <person name="Sibirny A.A."/>
            <person name="Slot J.C."/>
            <person name="Stielow J.B."/>
            <person name="Sun H."/>
            <person name="Kurtzman C.P."/>
            <person name="Blackwell M."/>
            <person name="Grigoriev I.V."/>
            <person name="Jeffries T.W."/>
        </authorList>
    </citation>
    <scope>NUCLEOTIDE SEQUENCE [LARGE SCALE GENOMIC DNA]</scope>
    <source>
        <strain evidence="2 3">NRRL Y-2026</strain>
    </source>
</reference>
<dbReference type="GeneID" id="30180911"/>
<keyword evidence="1" id="KW-1133">Transmembrane helix</keyword>
<dbReference type="SUPFAM" id="SSF57903">
    <property type="entry name" value="FYVE/PHD zinc finger"/>
    <property type="match status" value="1"/>
</dbReference>
<evidence type="ECO:0000256" key="1">
    <source>
        <dbReference type="SAM" id="Phobius"/>
    </source>
</evidence>
<dbReference type="InterPro" id="IPR011011">
    <property type="entry name" value="Znf_FYVE_PHD"/>
</dbReference>
<dbReference type="EMBL" id="KV454003">
    <property type="protein sequence ID" value="ODQ46461.1"/>
    <property type="molecule type" value="Genomic_DNA"/>
</dbReference>